<dbReference type="SMART" id="SM00530">
    <property type="entry name" value="HTH_XRE"/>
    <property type="match status" value="1"/>
</dbReference>
<dbReference type="CDD" id="cd00093">
    <property type="entry name" value="HTH_XRE"/>
    <property type="match status" value="1"/>
</dbReference>
<dbReference type="InterPro" id="IPR001387">
    <property type="entry name" value="Cro/C1-type_HTH"/>
</dbReference>
<dbReference type="PROSITE" id="PS50943">
    <property type="entry name" value="HTH_CROC1"/>
    <property type="match status" value="1"/>
</dbReference>
<keyword evidence="3" id="KW-1185">Reference proteome</keyword>
<dbReference type="Gene3D" id="1.10.260.40">
    <property type="entry name" value="lambda repressor-like DNA-binding domains"/>
    <property type="match status" value="1"/>
</dbReference>
<feature type="domain" description="HTH cro/C1-type" evidence="1">
    <location>
        <begin position="21"/>
        <end position="67"/>
    </location>
</feature>
<gene>
    <name evidence="2" type="ORF">HUT08_14380</name>
</gene>
<dbReference type="EMBL" id="CP054929">
    <property type="protein sequence ID" value="QKW50521.1"/>
    <property type="molecule type" value="Genomic_DNA"/>
</dbReference>
<dbReference type="Pfam" id="PF13560">
    <property type="entry name" value="HTH_31"/>
    <property type="match status" value="1"/>
</dbReference>
<evidence type="ECO:0000313" key="2">
    <source>
        <dbReference type="EMBL" id="QKW50521.1"/>
    </source>
</evidence>
<reference evidence="2 3" key="1">
    <citation type="submission" date="2020-06" db="EMBL/GenBank/DDBJ databases">
        <title>Genome mining for natural products.</title>
        <authorList>
            <person name="Zhang B."/>
            <person name="Shi J."/>
            <person name="Ge H."/>
        </authorList>
    </citation>
    <scope>NUCLEOTIDE SEQUENCE [LARGE SCALE GENOMIC DNA]</scope>
    <source>
        <strain evidence="2 3">NA00687</strain>
    </source>
</reference>
<dbReference type="GO" id="GO:0003677">
    <property type="term" value="F:DNA binding"/>
    <property type="evidence" value="ECO:0007669"/>
    <property type="project" value="InterPro"/>
</dbReference>
<accession>A0A7H8N7Q3</accession>
<evidence type="ECO:0000259" key="1">
    <source>
        <dbReference type="PROSITE" id="PS50943"/>
    </source>
</evidence>
<sequence>MSKTTHAMREAARGGDFGRVIALARRDARLSQRQLGVACGVSQSAVSRLEHRGSSPTSYDMALLARAATHLRLPLQLVGLADHAATTHGIDVERRNFIAGATSLAITPISMSEVGKTPAPDVGQAATLRVATSAFRRLEGGAPSRQLAEPVLAHLRLVQALAGQAQETAHRARLASAASEVASLAGWLSWDMGDHGSARTWYGTAIRAAHNAGDPLLRAYQIGSLAQFEANTGNAAQSIGLAAKARRVLGDECPTIADAWLSTVEALAHAAAGDRARCDASLVAAARLADQLGPEPPPWPWVFTFNANKVASVRISCGARLGIPRWVFASQDMATTTSTEGREKQGALLTLDIAAGHIAMGRLDGAFSMALQALEIGLRFRSGRIVEQARLLRRSNASPTPPKVVREFDERLHDMYL</sequence>
<evidence type="ECO:0000313" key="3">
    <source>
        <dbReference type="Proteomes" id="UP000509303"/>
    </source>
</evidence>
<dbReference type="SUPFAM" id="SSF47413">
    <property type="entry name" value="lambda repressor-like DNA-binding domains"/>
    <property type="match status" value="1"/>
</dbReference>
<dbReference type="AlphaFoldDB" id="A0A7H8N7Q3"/>
<proteinExistence type="predicted"/>
<dbReference type="Proteomes" id="UP000509303">
    <property type="component" value="Chromosome"/>
</dbReference>
<dbReference type="InterPro" id="IPR010982">
    <property type="entry name" value="Lambda_DNA-bd_dom_sf"/>
</dbReference>
<organism evidence="2 3">
    <name type="scientific">Streptomyces buecherae</name>
    <dbReference type="NCBI Taxonomy" id="2763006"/>
    <lineage>
        <taxon>Bacteria</taxon>
        <taxon>Bacillati</taxon>
        <taxon>Actinomycetota</taxon>
        <taxon>Actinomycetes</taxon>
        <taxon>Kitasatosporales</taxon>
        <taxon>Streptomycetaceae</taxon>
        <taxon>Streptomyces</taxon>
    </lineage>
</organism>
<name>A0A7H8N7Q3_9ACTN</name>
<protein>
    <submittedName>
        <fullName evidence="2">Helix-turn-helix transcriptional regulator</fullName>
    </submittedName>
</protein>